<proteinExistence type="predicted"/>
<gene>
    <name evidence="1" type="ORF">ACJDT4_13220</name>
</gene>
<name>A0ABW8TIT3_9CLOT</name>
<sequence length="86" mass="10234">MEGEKIEYDCHGLMKYNPNFHDRQNKPWSSDEIDYLLHWYNKIDGEEMSLALGRTVNVVRQKVNMLRKQGVMPKATCHIRKKVNKQ</sequence>
<accession>A0ABW8TIT3</accession>
<evidence type="ECO:0000313" key="1">
    <source>
        <dbReference type="EMBL" id="MFL0251378.1"/>
    </source>
</evidence>
<dbReference type="EMBL" id="JBJIAA010000010">
    <property type="protein sequence ID" value="MFL0251378.1"/>
    <property type="molecule type" value="Genomic_DNA"/>
</dbReference>
<dbReference type="Proteomes" id="UP001623592">
    <property type="component" value="Unassembled WGS sequence"/>
</dbReference>
<reference evidence="1 2" key="1">
    <citation type="submission" date="2024-11" db="EMBL/GenBank/DDBJ databases">
        <authorList>
            <person name="Heng Y.C."/>
            <person name="Lim A.C.H."/>
            <person name="Lee J.K.Y."/>
            <person name="Kittelmann S."/>
        </authorList>
    </citation>
    <scope>NUCLEOTIDE SEQUENCE [LARGE SCALE GENOMIC DNA]</scope>
    <source>
        <strain evidence="1 2">WILCCON 0114</strain>
    </source>
</reference>
<evidence type="ECO:0008006" key="3">
    <source>
        <dbReference type="Google" id="ProtNLM"/>
    </source>
</evidence>
<dbReference type="RefSeq" id="WP_406788036.1">
    <property type="nucleotide sequence ID" value="NZ_JBJIAA010000010.1"/>
</dbReference>
<evidence type="ECO:0000313" key="2">
    <source>
        <dbReference type="Proteomes" id="UP001623592"/>
    </source>
</evidence>
<comment type="caution">
    <text evidence="1">The sequence shown here is derived from an EMBL/GenBank/DDBJ whole genome shotgun (WGS) entry which is preliminary data.</text>
</comment>
<keyword evidence="2" id="KW-1185">Reference proteome</keyword>
<organism evidence="1 2">
    <name type="scientific">Clostridium neuense</name>
    <dbReference type="NCBI Taxonomy" id="1728934"/>
    <lineage>
        <taxon>Bacteria</taxon>
        <taxon>Bacillati</taxon>
        <taxon>Bacillota</taxon>
        <taxon>Clostridia</taxon>
        <taxon>Eubacteriales</taxon>
        <taxon>Clostridiaceae</taxon>
        <taxon>Clostridium</taxon>
    </lineage>
</organism>
<protein>
    <recommendedName>
        <fullName evidence="3">DNA-entry nuclease</fullName>
    </recommendedName>
</protein>